<dbReference type="InterPro" id="IPR036944">
    <property type="entry name" value="PPIase_FKBP_N_sf"/>
</dbReference>
<evidence type="ECO:0000256" key="1">
    <source>
        <dbReference type="ARBA" id="ARBA00000971"/>
    </source>
</evidence>
<feature type="domain" description="PPIase FKBP-type" evidence="8">
    <location>
        <begin position="143"/>
        <end position="228"/>
    </location>
</feature>
<feature type="chain" id="PRO_5036079343" description="Peptidyl-prolyl cis-trans isomerase" evidence="7">
    <location>
        <begin position="24"/>
        <end position="238"/>
    </location>
</feature>
<organism evidence="10 12">
    <name type="scientific">Odoribacter splanchnicus</name>
    <dbReference type="NCBI Taxonomy" id="28118"/>
    <lineage>
        <taxon>Bacteria</taxon>
        <taxon>Pseudomonadati</taxon>
        <taxon>Bacteroidota</taxon>
        <taxon>Bacteroidia</taxon>
        <taxon>Bacteroidales</taxon>
        <taxon>Odoribacteraceae</taxon>
        <taxon>Odoribacter</taxon>
    </lineage>
</organism>
<dbReference type="Proteomes" id="UP000283426">
    <property type="component" value="Unassembled WGS sequence"/>
</dbReference>
<evidence type="ECO:0000256" key="2">
    <source>
        <dbReference type="ARBA" id="ARBA00006577"/>
    </source>
</evidence>
<keyword evidence="3 5" id="KW-0697">Rotamase</keyword>
<dbReference type="Proteomes" id="UP000284434">
    <property type="component" value="Unassembled WGS sequence"/>
</dbReference>
<evidence type="ECO:0000313" key="9">
    <source>
        <dbReference type="EMBL" id="RGV24923.1"/>
    </source>
</evidence>
<dbReference type="FunFam" id="3.10.50.40:FF:000006">
    <property type="entry name" value="Peptidyl-prolyl cis-trans isomerase"/>
    <property type="match status" value="1"/>
</dbReference>
<evidence type="ECO:0000313" key="10">
    <source>
        <dbReference type="EMBL" id="RGY06913.1"/>
    </source>
</evidence>
<dbReference type="GeneID" id="93502892"/>
<evidence type="ECO:0000256" key="7">
    <source>
        <dbReference type="SAM" id="SignalP"/>
    </source>
</evidence>
<dbReference type="OMA" id="MMECREK"/>
<dbReference type="Gene3D" id="3.10.50.40">
    <property type="match status" value="1"/>
</dbReference>
<feature type="signal peptide" evidence="7">
    <location>
        <begin position="1"/>
        <end position="23"/>
    </location>
</feature>
<dbReference type="Gene3D" id="1.10.287.460">
    <property type="entry name" value="Peptidyl-prolyl cis-trans isomerase, FKBP-type, N-terminal domain"/>
    <property type="match status" value="1"/>
</dbReference>
<dbReference type="InterPro" id="IPR000774">
    <property type="entry name" value="PPIase_FKBP_N"/>
</dbReference>
<evidence type="ECO:0000256" key="5">
    <source>
        <dbReference type="PROSITE-ProRule" id="PRU00277"/>
    </source>
</evidence>
<dbReference type="AlphaFoldDB" id="A0A3D4ZD41"/>
<dbReference type="PANTHER" id="PTHR43811:SF19">
    <property type="entry name" value="39 KDA FK506-BINDING NUCLEAR PROTEIN"/>
    <property type="match status" value="1"/>
</dbReference>
<reference evidence="11 12" key="1">
    <citation type="submission" date="2018-08" db="EMBL/GenBank/DDBJ databases">
        <title>A genome reference for cultivated species of the human gut microbiota.</title>
        <authorList>
            <person name="Zou Y."/>
            <person name="Xue W."/>
            <person name="Luo G."/>
        </authorList>
    </citation>
    <scope>NUCLEOTIDE SEQUENCE [LARGE SCALE GENOMIC DNA]</scope>
    <source>
        <strain evidence="9 11">AF14-6AC</strain>
        <strain evidence="10 12">OF03-11</strain>
    </source>
</reference>
<evidence type="ECO:0000259" key="8">
    <source>
        <dbReference type="PROSITE" id="PS50059"/>
    </source>
</evidence>
<name>A0A3D4ZD41_9BACT</name>
<dbReference type="PROSITE" id="PS51257">
    <property type="entry name" value="PROKAR_LIPOPROTEIN"/>
    <property type="match status" value="1"/>
</dbReference>
<dbReference type="GO" id="GO:0003755">
    <property type="term" value="F:peptidyl-prolyl cis-trans isomerase activity"/>
    <property type="evidence" value="ECO:0007669"/>
    <property type="project" value="UniProtKB-UniRule"/>
</dbReference>
<gene>
    <name evidence="9" type="ORF">DWW24_12280</name>
    <name evidence="10" type="ORF">DXA53_08675</name>
</gene>
<dbReference type="EMBL" id="QRYW01000025">
    <property type="protein sequence ID" value="RGV24923.1"/>
    <property type="molecule type" value="Genomic_DNA"/>
</dbReference>
<protein>
    <recommendedName>
        <fullName evidence="6">Peptidyl-prolyl cis-trans isomerase</fullName>
        <ecNumber evidence="6">5.2.1.8</ecNumber>
    </recommendedName>
</protein>
<sequence length="238" mass="25780">MKAKNLLLTLAVGAMAISCNNSGSMTQTSASLKTTADSASFYIGYMYGSGLQQMGFSEVNREALIAGLNSAIAKKEVGKDPREIQMFLNGFMQEVAMKKATENAEKGKKFLEENAKKSGVDTLANGIQYKIIKKGEGAKPAATDMVKVHYRGTLIDGTEFDSSIKRGEPVEFPLNRVIPGWTTALQQMPVGSKWEIFIPSDQAYGPRGNGSIGPNETLIFEVELLDIVTPDAKEADQK</sequence>
<evidence type="ECO:0000313" key="11">
    <source>
        <dbReference type="Proteomes" id="UP000283426"/>
    </source>
</evidence>
<dbReference type="InterPro" id="IPR001179">
    <property type="entry name" value="PPIase_FKBP_dom"/>
</dbReference>
<evidence type="ECO:0000256" key="6">
    <source>
        <dbReference type="RuleBase" id="RU003915"/>
    </source>
</evidence>
<dbReference type="Pfam" id="PF00254">
    <property type="entry name" value="FKBP_C"/>
    <property type="match status" value="1"/>
</dbReference>
<evidence type="ECO:0000313" key="12">
    <source>
        <dbReference type="Proteomes" id="UP000284434"/>
    </source>
</evidence>
<dbReference type="InterPro" id="IPR046357">
    <property type="entry name" value="PPIase_dom_sf"/>
</dbReference>
<dbReference type="Pfam" id="PF01346">
    <property type="entry name" value="FKBP_N"/>
    <property type="match status" value="1"/>
</dbReference>
<dbReference type="RefSeq" id="WP_013613665.1">
    <property type="nucleotide sequence ID" value="NZ_BAABYK010000001.1"/>
</dbReference>
<dbReference type="EMBL" id="QSCO01000010">
    <property type="protein sequence ID" value="RGY06913.1"/>
    <property type="molecule type" value="Genomic_DNA"/>
</dbReference>
<keyword evidence="4 5" id="KW-0413">Isomerase</keyword>
<dbReference type="PANTHER" id="PTHR43811">
    <property type="entry name" value="FKBP-TYPE PEPTIDYL-PROLYL CIS-TRANS ISOMERASE FKPA"/>
    <property type="match status" value="1"/>
</dbReference>
<dbReference type="SUPFAM" id="SSF54534">
    <property type="entry name" value="FKBP-like"/>
    <property type="match status" value="1"/>
</dbReference>
<comment type="similarity">
    <text evidence="2 6">Belongs to the FKBP-type PPIase family.</text>
</comment>
<comment type="caution">
    <text evidence="10">The sequence shown here is derived from an EMBL/GenBank/DDBJ whole genome shotgun (WGS) entry which is preliminary data.</text>
</comment>
<accession>A0A3D4ZD41</accession>
<dbReference type="GO" id="GO:0006457">
    <property type="term" value="P:protein folding"/>
    <property type="evidence" value="ECO:0007669"/>
    <property type="project" value="InterPro"/>
</dbReference>
<proteinExistence type="inferred from homology"/>
<dbReference type="PROSITE" id="PS50059">
    <property type="entry name" value="FKBP_PPIASE"/>
    <property type="match status" value="1"/>
</dbReference>
<evidence type="ECO:0000256" key="3">
    <source>
        <dbReference type="ARBA" id="ARBA00023110"/>
    </source>
</evidence>
<evidence type="ECO:0000256" key="4">
    <source>
        <dbReference type="ARBA" id="ARBA00023235"/>
    </source>
</evidence>
<comment type="catalytic activity">
    <reaction evidence="1 5 6">
        <text>[protein]-peptidylproline (omega=180) = [protein]-peptidylproline (omega=0)</text>
        <dbReference type="Rhea" id="RHEA:16237"/>
        <dbReference type="Rhea" id="RHEA-COMP:10747"/>
        <dbReference type="Rhea" id="RHEA-COMP:10748"/>
        <dbReference type="ChEBI" id="CHEBI:83833"/>
        <dbReference type="ChEBI" id="CHEBI:83834"/>
        <dbReference type="EC" id="5.2.1.8"/>
    </reaction>
</comment>
<keyword evidence="7" id="KW-0732">Signal</keyword>
<dbReference type="EC" id="5.2.1.8" evidence="6"/>